<proteinExistence type="predicted"/>
<dbReference type="SMART" id="SM00368">
    <property type="entry name" value="LRR_RI"/>
    <property type="match status" value="9"/>
</dbReference>
<sequence length="401" mass="44387">MSDAASTKEDYIKVCVELGKEPDSNILAVLNSAVDDSLLEPIIEFNLHLHGNKRNERNEMYRRRLTDEDASILYKTLKSNTFIIGLDLGYNTIGDEGAEIIAQLLQETVCLQWLVLSYNDIGPAGGEAIAKGLQASYAYYSTVNETLGKLRINGNKIKNKGGMALAGALQINTMLEELDLGETDLEIESVIAMATVLNYNNTLKSINLNRPLLRTRQEEPTVHLARMLKVNVRLREIHLAHYDMRDFGAERLKENLFDNLNLTHLDLRSNNITRDGAKQLALLLKANTPLEVLNLAYNRIEDDGAVALAEAVAAYNTNLTTLVICSNNIASEGLCAVARAMRSNGSLHALYIWGNKLEEPACKAFQDLLNGPVPRLDPSNTDVEPYVVDGIVYLARLSSPF</sequence>
<protein>
    <recommendedName>
        <fullName evidence="4">Leucine-rich repeat-containing protein 34</fullName>
    </recommendedName>
</protein>
<dbReference type="EMBL" id="CALNXI010000485">
    <property type="protein sequence ID" value="CAH3028025.1"/>
    <property type="molecule type" value="Genomic_DNA"/>
</dbReference>
<dbReference type="Pfam" id="PF13516">
    <property type="entry name" value="LRR_6"/>
    <property type="match status" value="6"/>
</dbReference>
<evidence type="ECO:0000313" key="2">
    <source>
        <dbReference type="EMBL" id="CAH3028025.1"/>
    </source>
</evidence>
<evidence type="ECO:0000256" key="1">
    <source>
        <dbReference type="ARBA" id="ARBA00022737"/>
    </source>
</evidence>
<dbReference type="PANTHER" id="PTHR24111">
    <property type="entry name" value="LEUCINE-RICH REPEAT-CONTAINING PROTEIN 34"/>
    <property type="match status" value="1"/>
</dbReference>
<evidence type="ECO:0000313" key="3">
    <source>
        <dbReference type="Proteomes" id="UP001159427"/>
    </source>
</evidence>
<dbReference type="PANTHER" id="PTHR24111:SF0">
    <property type="entry name" value="LEUCINE-RICH REPEAT-CONTAINING PROTEIN"/>
    <property type="match status" value="1"/>
</dbReference>
<name>A0ABN8MEW0_9CNID</name>
<dbReference type="InterPro" id="IPR052201">
    <property type="entry name" value="LRR-containing_regulator"/>
</dbReference>
<reference evidence="2 3" key="1">
    <citation type="submission" date="2022-05" db="EMBL/GenBank/DDBJ databases">
        <authorList>
            <consortium name="Genoscope - CEA"/>
            <person name="William W."/>
        </authorList>
    </citation>
    <scope>NUCLEOTIDE SEQUENCE [LARGE SCALE GENOMIC DNA]</scope>
</reference>
<dbReference type="Proteomes" id="UP001159427">
    <property type="component" value="Unassembled WGS sequence"/>
</dbReference>
<organism evidence="2 3">
    <name type="scientific">Porites evermanni</name>
    <dbReference type="NCBI Taxonomy" id="104178"/>
    <lineage>
        <taxon>Eukaryota</taxon>
        <taxon>Metazoa</taxon>
        <taxon>Cnidaria</taxon>
        <taxon>Anthozoa</taxon>
        <taxon>Hexacorallia</taxon>
        <taxon>Scleractinia</taxon>
        <taxon>Fungiina</taxon>
        <taxon>Poritidae</taxon>
        <taxon>Porites</taxon>
    </lineage>
</organism>
<dbReference type="InterPro" id="IPR032675">
    <property type="entry name" value="LRR_dom_sf"/>
</dbReference>
<evidence type="ECO:0008006" key="4">
    <source>
        <dbReference type="Google" id="ProtNLM"/>
    </source>
</evidence>
<dbReference type="InterPro" id="IPR001611">
    <property type="entry name" value="Leu-rich_rpt"/>
</dbReference>
<keyword evidence="1" id="KW-0677">Repeat</keyword>
<dbReference type="SUPFAM" id="SSF52047">
    <property type="entry name" value="RNI-like"/>
    <property type="match status" value="1"/>
</dbReference>
<dbReference type="Gene3D" id="3.80.10.10">
    <property type="entry name" value="Ribonuclease Inhibitor"/>
    <property type="match status" value="3"/>
</dbReference>
<comment type="caution">
    <text evidence="2">The sequence shown here is derived from an EMBL/GenBank/DDBJ whole genome shotgun (WGS) entry which is preliminary data.</text>
</comment>
<gene>
    <name evidence="2" type="ORF">PEVE_00032949</name>
</gene>
<keyword evidence="3" id="KW-1185">Reference proteome</keyword>
<accession>A0ABN8MEW0</accession>